<dbReference type="Gene3D" id="3.40.50.300">
    <property type="entry name" value="P-loop containing nucleotide triphosphate hydrolases"/>
    <property type="match status" value="1"/>
</dbReference>
<dbReference type="Gene3D" id="1.25.40.10">
    <property type="entry name" value="Tetratricopeptide repeat domain"/>
    <property type="match status" value="1"/>
</dbReference>
<evidence type="ECO:0000259" key="3">
    <source>
        <dbReference type="PROSITE" id="PS50043"/>
    </source>
</evidence>
<evidence type="ECO:0000313" key="5">
    <source>
        <dbReference type="Proteomes" id="UP000265742"/>
    </source>
</evidence>
<proteinExistence type="predicted"/>
<dbReference type="Pfam" id="PF00196">
    <property type="entry name" value="GerE"/>
    <property type="match status" value="1"/>
</dbReference>
<evidence type="ECO:0000256" key="2">
    <source>
        <dbReference type="ARBA" id="ARBA00022840"/>
    </source>
</evidence>
<dbReference type="GO" id="GO:0006355">
    <property type="term" value="P:regulation of DNA-templated transcription"/>
    <property type="evidence" value="ECO:0007669"/>
    <property type="project" value="InterPro"/>
</dbReference>
<dbReference type="PRINTS" id="PR00038">
    <property type="entry name" value="HTHLUXR"/>
</dbReference>
<evidence type="ECO:0000313" key="4">
    <source>
        <dbReference type="EMBL" id="RIX28787.1"/>
    </source>
</evidence>
<dbReference type="InterPro" id="IPR000792">
    <property type="entry name" value="Tscrpt_reg_LuxR_C"/>
</dbReference>
<keyword evidence="1" id="KW-0547">Nucleotide-binding</keyword>
<dbReference type="InterPro" id="IPR016032">
    <property type="entry name" value="Sig_transdc_resp-reg_C-effctor"/>
</dbReference>
<dbReference type="InterPro" id="IPR027417">
    <property type="entry name" value="P-loop_NTPase"/>
</dbReference>
<dbReference type="CDD" id="cd06170">
    <property type="entry name" value="LuxR_C_like"/>
    <property type="match status" value="1"/>
</dbReference>
<comment type="caution">
    <text evidence="4">The sequence shown here is derived from an EMBL/GenBank/DDBJ whole genome shotgun (WGS) entry which is preliminary data.</text>
</comment>
<dbReference type="Gene3D" id="1.10.10.10">
    <property type="entry name" value="Winged helix-like DNA-binding domain superfamily/Winged helix DNA-binding domain"/>
    <property type="match status" value="1"/>
</dbReference>
<accession>A0A3A1U4K9</accession>
<dbReference type="GO" id="GO:0003677">
    <property type="term" value="F:DNA binding"/>
    <property type="evidence" value="ECO:0007669"/>
    <property type="project" value="InterPro"/>
</dbReference>
<organism evidence="4 5">
    <name type="scientific">Amnibacterium setariae</name>
    <dbReference type="NCBI Taxonomy" id="2306585"/>
    <lineage>
        <taxon>Bacteria</taxon>
        <taxon>Bacillati</taxon>
        <taxon>Actinomycetota</taxon>
        <taxon>Actinomycetes</taxon>
        <taxon>Micrococcales</taxon>
        <taxon>Microbacteriaceae</taxon>
        <taxon>Amnibacterium</taxon>
    </lineage>
</organism>
<dbReference type="GO" id="GO:0005524">
    <property type="term" value="F:ATP binding"/>
    <property type="evidence" value="ECO:0007669"/>
    <property type="project" value="UniProtKB-KW"/>
</dbReference>
<dbReference type="PANTHER" id="PTHR16305">
    <property type="entry name" value="TESTICULAR SOLUBLE ADENYLYL CYCLASE"/>
    <property type="match status" value="1"/>
</dbReference>
<keyword evidence="5" id="KW-1185">Reference proteome</keyword>
<gene>
    <name evidence="4" type="ORF">D1781_15475</name>
</gene>
<dbReference type="PROSITE" id="PS50043">
    <property type="entry name" value="HTH_LUXR_2"/>
    <property type="match status" value="1"/>
</dbReference>
<evidence type="ECO:0000256" key="1">
    <source>
        <dbReference type="ARBA" id="ARBA00022741"/>
    </source>
</evidence>
<dbReference type="InterPro" id="IPR036388">
    <property type="entry name" value="WH-like_DNA-bd_sf"/>
</dbReference>
<reference evidence="5" key="1">
    <citation type="submission" date="2018-09" db="EMBL/GenBank/DDBJ databases">
        <authorList>
            <person name="Kim I."/>
        </authorList>
    </citation>
    <scope>NUCLEOTIDE SEQUENCE [LARGE SCALE GENOMIC DNA]</scope>
    <source>
        <strain evidence="5">DD4a</strain>
    </source>
</reference>
<dbReference type="GO" id="GO:0005737">
    <property type="term" value="C:cytoplasm"/>
    <property type="evidence" value="ECO:0007669"/>
    <property type="project" value="TreeGrafter"/>
</dbReference>
<dbReference type="EMBL" id="QXTG01000002">
    <property type="protein sequence ID" value="RIX28787.1"/>
    <property type="molecule type" value="Genomic_DNA"/>
</dbReference>
<dbReference type="PANTHER" id="PTHR16305:SF28">
    <property type="entry name" value="GUANYLATE CYCLASE DOMAIN-CONTAINING PROTEIN"/>
    <property type="match status" value="1"/>
</dbReference>
<dbReference type="AlphaFoldDB" id="A0A3A1U4K9"/>
<name>A0A3A1U4K9_9MICO</name>
<dbReference type="SUPFAM" id="SSF52540">
    <property type="entry name" value="P-loop containing nucleoside triphosphate hydrolases"/>
    <property type="match status" value="1"/>
</dbReference>
<dbReference type="GO" id="GO:0004016">
    <property type="term" value="F:adenylate cyclase activity"/>
    <property type="evidence" value="ECO:0007669"/>
    <property type="project" value="TreeGrafter"/>
</dbReference>
<dbReference type="Pfam" id="PF14559">
    <property type="entry name" value="TPR_19"/>
    <property type="match status" value="1"/>
</dbReference>
<dbReference type="SMART" id="SM00421">
    <property type="entry name" value="HTH_LUXR"/>
    <property type="match status" value="1"/>
</dbReference>
<keyword evidence="2" id="KW-0067">ATP-binding</keyword>
<feature type="domain" description="HTH luxR-type" evidence="3">
    <location>
        <begin position="811"/>
        <end position="875"/>
    </location>
</feature>
<dbReference type="Proteomes" id="UP000265742">
    <property type="component" value="Unassembled WGS sequence"/>
</dbReference>
<dbReference type="SUPFAM" id="SSF46894">
    <property type="entry name" value="C-terminal effector domain of the bipartite response regulators"/>
    <property type="match status" value="1"/>
</dbReference>
<protein>
    <recommendedName>
        <fullName evidence="3">HTH luxR-type domain-containing protein</fullName>
    </recommendedName>
</protein>
<dbReference type="InterPro" id="IPR011990">
    <property type="entry name" value="TPR-like_helical_dom_sf"/>
</dbReference>
<sequence length="875" mass="92388">MPPREFSPARTPHVTGSQEALVPYIGRAALLRAAGLRVEAGRGTVLTGPAGVGKSRTLQAIVELAERGGTRAERLLASKASAAVPLGAFLPLLPRDAIDEARAADPLGRAAVVRSAVLALGLELLAVDDAHLLDDASAALLHDLARAGVVVVIALDPCATGPDVLHAVPETARAETVEVPPLTQEETAEFAEAVLQGTIDAGSALTLHRASGGIPLALRELLEDQLRSGGVDRTGDLLSIREPLRAATPVDARVRAGLAGLDGDVREWVELVAVAERVPMDLAAGLVDDGAADQAEAGGWVRLDGHRQYRIAQPLHRRPVLDTVGSRARRRALQALVDAGRSLPREPTADERVLLGRWRLELGEDLARDEALQLAVLTSPSQPELRERFLRVAAADGDPTALAALAQHLVASGSLEEAERLLWRAEAAGGSEERIAALLALATGLGERRSTEALADLDRALERHPQSLDLLGVQVALLQAEARSSEAAAAAERLAALPASGAGSVLGEVYGAVAMAARGDREAATRMADDLRPLAERYVHQLPEGPMLHAWLEATVPWVTARDARIVVRVGQAGYDQTLRDGLRPDRARFAHLLAAGRLAQGDARTAVRLLREAEAVPCFWRDSQRPDIVANLVESLVLAGEADEAERTLERLRAMRRTPDQEGAVRLAEAAVLMAQGERDAAAALALETGDAAAARGERAAAADGWTAALRYGSEEAARRLQDLTDLPAGSVRALVVEHAAALLAHDPSRLTAVAEAYWAADARLLAVEAAAEAARTAIAADDTVEATAATERVLRWSVATPGLADPLAGALPLAGLTTREQEIVRLAATGLQDREIAAELGISVRTAQTHLGRAFNKLGVHRRQQLARLLPSI</sequence>